<evidence type="ECO:0000256" key="2">
    <source>
        <dbReference type="ARBA" id="ARBA00023125"/>
    </source>
</evidence>
<comment type="caution">
    <text evidence="5">The sequence shown here is derived from an EMBL/GenBank/DDBJ whole genome shotgun (WGS) entry which is preliminary data.</text>
</comment>
<dbReference type="RefSeq" id="WP_185048203.1">
    <property type="nucleotide sequence ID" value="NZ_BAABIX010000023.1"/>
</dbReference>
<evidence type="ECO:0000313" key="6">
    <source>
        <dbReference type="Proteomes" id="UP000578449"/>
    </source>
</evidence>
<accession>A0A840NRU4</accession>
<dbReference type="Pfam" id="PF00356">
    <property type="entry name" value="LacI"/>
    <property type="match status" value="1"/>
</dbReference>
<dbReference type="AlphaFoldDB" id="A0A840NRU4"/>
<name>A0A840NRU4_9ACTN</name>
<gene>
    <name evidence="5" type="ORF">HNP84_001070</name>
</gene>
<evidence type="ECO:0000313" key="5">
    <source>
        <dbReference type="EMBL" id="MBB5131364.1"/>
    </source>
</evidence>
<keyword evidence="1" id="KW-0805">Transcription regulation</keyword>
<dbReference type="Gene3D" id="1.10.260.40">
    <property type="entry name" value="lambda repressor-like DNA-binding domains"/>
    <property type="match status" value="1"/>
</dbReference>
<proteinExistence type="predicted"/>
<dbReference type="PANTHER" id="PTHR30146:SF109">
    <property type="entry name" value="HTH-TYPE TRANSCRIPTIONAL REGULATOR GALS"/>
    <property type="match status" value="1"/>
</dbReference>
<dbReference type="InterPro" id="IPR000843">
    <property type="entry name" value="HTH_LacI"/>
</dbReference>
<reference evidence="5 6" key="1">
    <citation type="submission" date="2020-08" db="EMBL/GenBank/DDBJ databases">
        <title>Genomic Encyclopedia of Type Strains, Phase IV (KMG-IV): sequencing the most valuable type-strain genomes for metagenomic binning, comparative biology and taxonomic classification.</title>
        <authorList>
            <person name="Goeker M."/>
        </authorList>
    </citation>
    <scope>NUCLEOTIDE SEQUENCE [LARGE SCALE GENOMIC DNA]</scope>
    <source>
        <strain evidence="5 6">DSM 45615</strain>
    </source>
</reference>
<evidence type="ECO:0000256" key="1">
    <source>
        <dbReference type="ARBA" id="ARBA00023015"/>
    </source>
</evidence>
<keyword evidence="2" id="KW-0238">DNA-binding</keyword>
<dbReference type="CDD" id="cd01392">
    <property type="entry name" value="HTH_LacI"/>
    <property type="match status" value="1"/>
</dbReference>
<dbReference type="PROSITE" id="PS50932">
    <property type="entry name" value="HTH_LACI_2"/>
    <property type="match status" value="1"/>
</dbReference>
<protein>
    <submittedName>
        <fullName evidence="5">LacI family transcriptional regulator</fullName>
    </submittedName>
</protein>
<dbReference type="Gene3D" id="3.40.50.2300">
    <property type="match status" value="2"/>
</dbReference>
<dbReference type="SUPFAM" id="SSF47413">
    <property type="entry name" value="lambda repressor-like DNA-binding domains"/>
    <property type="match status" value="1"/>
</dbReference>
<sequence length="348" mass="36586">MTSQPASRRPKAQGSAATVGDVAARAGVSRATVSYTFTQPGRVSPELRRRVLAAADELGYVGNDAARRLRVGHSLALGLLVSSMSNPVYAEVAAGAEAEAAAHGRFILVANSDESRERERAYIKFFESQQVSGILAVPVGDVPGELLALRRRGTPFVLVGVAPGPHSYPAVSGDNERGGYLAAAHLLAQGRRRLLFVGGPHPHVDLRLAGAERAVAESGARASLEVVRVQVQTAKIGEAVSRTLVGRARSGFPDGIVAGNDLLALGLLHGLIVAGVRVPEDLSLVGYDDIEFADFAIVPLTTIRHPSKALGASAVRILLGIEDERESEGRFEPELVVRATSLPVNGRA</sequence>
<dbReference type="Pfam" id="PF13377">
    <property type="entry name" value="Peripla_BP_3"/>
    <property type="match status" value="1"/>
</dbReference>
<feature type="domain" description="HTH lacI-type" evidence="4">
    <location>
        <begin position="17"/>
        <end position="71"/>
    </location>
</feature>
<dbReference type="GO" id="GO:0000976">
    <property type="term" value="F:transcription cis-regulatory region binding"/>
    <property type="evidence" value="ECO:0007669"/>
    <property type="project" value="TreeGrafter"/>
</dbReference>
<dbReference type="SUPFAM" id="SSF53822">
    <property type="entry name" value="Periplasmic binding protein-like I"/>
    <property type="match status" value="1"/>
</dbReference>
<dbReference type="GO" id="GO:0003700">
    <property type="term" value="F:DNA-binding transcription factor activity"/>
    <property type="evidence" value="ECO:0007669"/>
    <property type="project" value="TreeGrafter"/>
</dbReference>
<dbReference type="Proteomes" id="UP000578449">
    <property type="component" value="Unassembled WGS sequence"/>
</dbReference>
<dbReference type="SMART" id="SM00354">
    <property type="entry name" value="HTH_LACI"/>
    <property type="match status" value="1"/>
</dbReference>
<evidence type="ECO:0000256" key="3">
    <source>
        <dbReference type="ARBA" id="ARBA00023163"/>
    </source>
</evidence>
<keyword evidence="3" id="KW-0804">Transcription</keyword>
<dbReference type="InterPro" id="IPR046335">
    <property type="entry name" value="LacI/GalR-like_sensor"/>
</dbReference>
<dbReference type="EMBL" id="JACHGN010000002">
    <property type="protein sequence ID" value="MBB5131364.1"/>
    <property type="molecule type" value="Genomic_DNA"/>
</dbReference>
<keyword evidence="6" id="KW-1185">Reference proteome</keyword>
<dbReference type="InterPro" id="IPR028082">
    <property type="entry name" value="Peripla_BP_I"/>
</dbReference>
<evidence type="ECO:0000259" key="4">
    <source>
        <dbReference type="PROSITE" id="PS50932"/>
    </source>
</evidence>
<organism evidence="5 6">
    <name type="scientific">Thermocatellispora tengchongensis</name>
    <dbReference type="NCBI Taxonomy" id="1073253"/>
    <lineage>
        <taxon>Bacteria</taxon>
        <taxon>Bacillati</taxon>
        <taxon>Actinomycetota</taxon>
        <taxon>Actinomycetes</taxon>
        <taxon>Streptosporangiales</taxon>
        <taxon>Streptosporangiaceae</taxon>
        <taxon>Thermocatellispora</taxon>
    </lineage>
</organism>
<dbReference type="InterPro" id="IPR010982">
    <property type="entry name" value="Lambda_DNA-bd_dom_sf"/>
</dbReference>
<dbReference type="PANTHER" id="PTHR30146">
    <property type="entry name" value="LACI-RELATED TRANSCRIPTIONAL REPRESSOR"/>
    <property type="match status" value="1"/>
</dbReference>